<proteinExistence type="predicted"/>
<reference evidence="2 3" key="1">
    <citation type="submission" date="2019-01" db="EMBL/GenBank/DDBJ databases">
        <title>Draft genome sequences of three monokaryotic isolates of the white-rot basidiomycete fungus Dichomitus squalens.</title>
        <authorList>
            <consortium name="DOE Joint Genome Institute"/>
            <person name="Lopez S.C."/>
            <person name="Andreopoulos B."/>
            <person name="Pangilinan J."/>
            <person name="Lipzen A."/>
            <person name="Riley R."/>
            <person name="Ahrendt S."/>
            <person name="Ng V."/>
            <person name="Barry K."/>
            <person name="Daum C."/>
            <person name="Grigoriev I.V."/>
            <person name="Hilden K.S."/>
            <person name="Makela M.R."/>
            <person name="de Vries R.P."/>
        </authorList>
    </citation>
    <scope>NUCLEOTIDE SEQUENCE [LARGE SCALE GENOMIC DNA]</scope>
    <source>
        <strain evidence="2 3">CBS 464.89</strain>
    </source>
</reference>
<sequence>MPKRSSKWITTTRRPPSARLRGIPAPHIRTSLSPDSILRRRARARRRRTTASDIIEISSDSDLEALPPPFLRRRSREIIDLTHLPSTPPPDPQPRRMLDVDDNVAPHSRRSTPPRQTSPAQSASRPTWLRAALGELHSAYDGVRLVRLFSEIGANPHMPSSWLMKCQECGDDKVCRFPKR</sequence>
<organism evidence="2 3">
    <name type="scientific">Dichomitus squalens</name>
    <dbReference type="NCBI Taxonomy" id="114155"/>
    <lineage>
        <taxon>Eukaryota</taxon>
        <taxon>Fungi</taxon>
        <taxon>Dikarya</taxon>
        <taxon>Basidiomycota</taxon>
        <taxon>Agaricomycotina</taxon>
        <taxon>Agaricomycetes</taxon>
        <taxon>Polyporales</taxon>
        <taxon>Polyporaceae</taxon>
        <taxon>Dichomitus</taxon>
    </lineage>
</organism>
<dbReference type="EMBL" id="ML145210">
    <property type="protein sequence ID" value="TBU53573.1"/>
    <property type="molecule type" value="Genomic_DNA"/>
</dbReference>
<dbReference type="Proteomes" id="UP000292082">
    <property type="component" value="Unassembled WGS sequence"/>
</dbReference>
<dbReference type="AlphaFoldDB" id="A0A4V2K6U1"/>
<accession>A0A4V2K6U1</accession>
<feature type="region of interest" description="Disordered" evidence="1">
    <location>
        <begin position="77"/>
        <end position="125"/>
    </location>
</feature>
<feature type="region of interest" description="Disordered" evidence="1">
    <location>
        <begin position="1"/>
        <end position="50"/>
    </location>
</feature>
<protein>
    <submittedName>
        <fullName evidence="2">Uncharacterized protein</fullName>
    </submittedName>
</protein>
<evidence type="ECO:0000313" key="3">
    <source>
        <dbReference type="Proteomes" id="UP000292082"/>
    </source>
</evidence>
<name>A0A4V2K6U1_9APHY</name>
<keyword evidence="3" id="KW-1185">Reference proteome</keyword>
<feature type="compositionally biased region" description="Basic residues" evidence="1">
    <location>
        <begin position="39"/>
        <end position="49"/>
    </location>
</feature>
<gene>
    <name evidence="2" type="ORF">BD310DRAFT_139085</name>
</gene>
<evidence type="ECO:0000256" key="1">
    <source>
        <dbReference type="SAM" id="MobiDB-lite"/>
    </source>
</evidence>
<feature type="compositionally biased region" description="Polar residues" evidence="1">
    <location>
        <begin position="113"/>
        <end position="125"/>
    </location>
</feature>
<evidence type="ECO:0000313" key="2">
    <source>
        <dbReference type="EMBL" id="TBU53573.1"/>
    </source>
</evidence>